<sequence>MGLKNEAQSAFQNTKSFYKEYVSGMTRQRMGKEFYKDTDRLKQLYTEAIGEDIDKPDDENIPGHLKIMRLFSALTQRLNPTRRLVFGLSVVSFLSHYLFGFLQLTGLVFFYNLLLPFAFVSMLMLLLVELLEKSDVKREIDLAREIQLSLLPNTEHYRKNLEIASFANTAKEVGGDYVDIIETDEGTYIVIADVSGKGLSAALYMVRMQALVHLIIEKSNPSPKELFLELNNYVKSDIKDKTFVTACAAFFPNGEDHFIFARAGHNAPILFSNERDATFDLRSDGFALGMTTSTNMENHLQEKKFHFKSGDSILFYTDGLTESRNEWGEEYSEERLDGIMSVYGSLHSKSIIHKVQSSLENFIGNEEPVDDVTFTCVHHITKKK</sequence>
<dbReference type="SMART" id="SM00331">
    <property type="entry name" value="PP2C_SIG"/>
    <property type="match status" value="1"/>
</dbReference>
<dbReference type="GO" id="GO:0016791">
    <property type="term" value="F:phosphatase activity"/>
    <property type="evidence" value="ECO:0007669"/>
    <property type="project" value="TreeGrafter"/>
</dbReference>
<accession>A0A2A2G7T2</accession>
<dbReference type="EMBL" id="NSKE01000012">
    <property type="protein sequence ID" value="PAU92897.1"/>
    <property type="molecule type" value="Genomic_DNA"/>
</dbReference>
<dbReference type="InterPro" id="IPR052016">
    <property type="entry name" value="Bact_Sigma-Reg"/>
</dbReference>
<dbReference type="InterPro" id="IPR001932">
    <property type="entry name" value="PPM-type_phosphatase-like_dom"/>
</dbReference>
<keyword evidence="1" id="KW-0378">Hydrolase</keyword>
<evidence type="ECO:0000256" key="2">
    <source>
        <dbReference type="SAM" id="Phobius"/>
    </source>
</evidence>
<gene>
    <name evidence="4" type="ORF">CK503_14525</name>
</gene>
<feature type="transmembrane region" description="Helical" evidence="2">
    <location>
        <begin position="108"/>
        <end position="128"/>
    </location>
</feature>
<evidence type="ECO:0000313" key="5">
    <source>
        <dbReference type="Proteomes" id="UP000218831"/>
    </source>
</evidence>
<organism evidence="4 5">
    <name type="scientific">Fodinibius salipaludis</name>
    <dbReference type="NCBI Taxonomy" id="2032627"/>
    <lineage>
        <taxon>Bacteria</taxon>
        <taxon>Pseudomonadati</taxon>
        <taxon>Balneolota</taxon>
        <taxon>Balneolia</taxon>
        <taxon>Balneolales</taxon>
        <taxon>Balneolaceae</taxon>
        <taxon>Fodinibius</taxon>
    </lineage>
</organism>
<evidence type="ECO:0000256" key="1">
    <source>
        <dbReference type="ARBA" id="ARBA00022801"/>
    </source>
</evidence>
<dbReference type="OrthoDB" id="9763484at2"/>
<dbReference type="Gene3D" id="3.60.40.10">
    <property type="entry name" value="PPM-type phosphatase domain"/>
    <property type="match status" value="1"/>
</dbReference>
<dbReference type="RefSeq" id="WP_095607553.1">
    <property type="nucleotide sequence ID" value="NZ_NSKE01000012.1"/>
</dbReference>
<dbReference type="PANTHER" id="PTHR43156:SF2">
    <property type="entry name" value="STAGE II SPORULATION PROTEIN E"/>
    <property type="match status" value="1"/>
</dbReference>
<dbReference type="InterPro" id="IPR036457">
    <property type="entry name" value="PPM-type-like_dom_sf"/>
</dbReference>
<name>A0A2A2G7T2_9BACT</name>
<keyword evidence="2" id="KW-0472">Membrane</keyword>
<dbReference type="AlphaFoldDB" id="A0A2A2G7T2"/>
<keyword evidence="2" id="KW-0812">Transmembrane</keyword>
<dbReference type="SUPFAM" id="SSF81606">
    <property type="entry name" value="PP2C-like"/>
    <property type="match status" value="1"/>
</dbReference>
<evidence type="ECO:0000313" key="4">
    <source>
        <dbReference type="EMBL" id="PAU92897.1"/>
    </source>
</evidence>
<dbReference type="Proteomes" id="UP000218831">
    <property type="component" value="Unassembled WGS sequence"/>
</dbReference>
<keyword evidence="5" id="KW-1185">Reference proteome</keyword>
<proteinExistence type="predicted"/>
<keyword evidence="2" id="KW-1133">Transmembrane helix</keyword>
<evidence type="ECO:0000259" key="3">
    <source>
        <dbReference type="SMART" id="SM00331"/>
    </source>
</evidence>
<feature type="domain" description="PPM-type phosphatase" evidence="3">
    <location>
        <begin position="158"/>
        <end position="379"/>
    </location>
</feature>
<comment type="caution">
    <text evidence="4">The sequence shown here is derived from an EMBL/GenBank/DDBJ whole genome shotgun (WGS) entry which is preliminary data.</text>
</comment>
<reference evidence="4 5" key="1">
    <citation type="submission" date="2017-08" db="EMBL/GenBank/DDBJ databases">
        <title>Aliifodinibius alkalisoli sp. nov., isolated from saline alkaline soil.</title>
        <authorList>
            <person name="Liu D."/>
            <person name="Zhang G."/>
        </authorList>
    </citation>
    <scope>NUCLEOTIDE SEQUENCE [LARGE SCALE GENOMIC DNA]</scope>
    <source>
        <strain evidence="4 5">WN023</strain>
    </source>
</reference>
<feature type="transmembrane region" description="Helical" evidence="2">
    <location>
        <begin position="84"/>
        <end position="102"/>
    </location>
</feature>
<dbReference type="Pfam" id="PF07228">
    <property type="entry name" value="SpoIIE"/>
    <property type="match status" value="1"/>
</dbReference>
<protein>
    <recommendedName>
        <fullName evidence="3">PPM-type phosphatase domain-containing protein</fullName>
    </recommendedName>
</protein>
<dbReference type="PANTHER" id="PTHR43156">
    <property type="entry name" value="STAGE II SPORULATION PROTEIN E-RELATED"/>
    <property type="match status" value="1"/>
</dbReference>